<organism evidence="1 2">
    <name type="scientific">Ancylostoma caninum</name>
    <name type="common">Dog hookworm</name>
    <dbReference type="NCBI Taxonomy" id="29170"/>
    <lineage>
        <taxon>Eukaryota</taxon>
        <taxon>Metazoa</taxon>
        <taxon>Ecdysozoa</taxon>
        <taxon>Nematoda</taxon>
        <taxon>Chromadorea</taxon>
        <taxon>Rhabditida</taxon>
        <taxon>Rhabditina</taxon>
        <taxon>Rhabditomorpha</taxon>
        <taxon>Strongyloidea</taxon>
        <taxon>Ancylostomatidae</taxon>
        <taxon>Ancylostomatinae</taxon>
        <taxon>Ancylostoma</taxon>
    </lineage>
</organism>
<evidence type="ECO:0000313" key="1">
    <source>
        <dbReference type="EMBL" id="RCN30416.1"/>
    </source>
</evidence>
<dbReference type="PANTHER" id="PTHR31063:SF4">
    <property type="entry name" value="IBR DOMAIN-CONTAINING PROTEIN"/>
    <property type="match status" value="1"/>
</dbReference>
<keyword evidence="2" id="KW-1185">Reference proteome</keyword>
<sequence>MLQLYSKITLGDFFTNERATQRKKPRINTPEFDDDLSGKQLLTSPARLVEIGEAVNAQHIFEVVEIDIKEMESLDLKKELMEFVPSRFDRIWIDPCRVSIAGNLSSKIMLHVIFEVDQNRRILRIRVNTDSYYASSASREYFLHVIKDRSREYFPVLFPDIVKFITDENKKGNEESDKQANRFAIFGEGFRAGVNSRKIAPLTIRCGHREQLDYLHQFYASESSDSRLEENSTKCYRCRLTNKTDLFLTHNGMMCRECVASFITSQLRLNRFPLEIPIVVDPGISPLELLYGILPLPIVSLLLKKSFAFFKCLDYPYIVFVQCPFCQAPLAVIEKCGNNYSSLIYLDLNNRAI</sequence>
<protein>
    <submittedName>
        <fullName evidence="1">Uncharacterized protein</fullName>
    </submittedName>
</protein>
<dbReference type="PANTHER" id="PTHR31063">
    <property type="entry name" value="PROTEIN CBG08668"/>
    <property type="match status" value="1"/>
</dbReference>
<gene>
    <name evidence="1" type="ORF">ANCCAN_23808</name>
</gene>
<evidence type="ECO:0000313" key="2">
    <source>
        <dbReference type="Proteomes" id="UP000252519"/>
    </source>
</evidence>
<reference evidence="1 2" key="1">
    <citation type="submission" date="2014-10" db="EMBL/GenBank/DDBJ databases">
        <title>Draft genome of the hookworm Ancylostoma caninum.</title>
        <authorList>
            <person name="Mitreva M."/>
        </authorList>
    </citation>
    <scope>NUCLEOTIDE SEQUENCE [LARGE SCALE GENOMIC DNA]</scope>
    <source>
        <strain evidence="1 2">Baltimore</strain>
    </source>
</reference>
<accession>A0A368FE06</accession>
<proteinExistence type="predicted"/>
<comment type="caution">
    <text evidence="1">The sequence shown here is derived from an EMBL/GenBank/DDBJ whole genome shotgun (WGS) entry which is preliminary data.</text>
</comment>
<dbReference type="EMBL" id="JOJR01001561">
    <property type="protein sequence ID" value="RCN30416.1"/>
    <property type="molecule type" value="Genomic_DNA"/>
</dbReference>
<name>A0A368FE06_ANCCA</name>
<dbReference type="Proteomes" id="UP000252519">
    <property type="component" value="Unassembled WGS sequence"/>
</dbReference>
<dbReference type="AlphaFoldDB" id="A0A368FE06"/>